<reference evidence="1" key="1">
    <citation type="submission" date="2022-10" db="EMBL/GenBank/DDBJ databases">
        <title>Genome Sequence of Xylaria curta.</title>
        <authorList>
            <person name="Buettner E."/>
        </authorList>
    </citation>
    <scope>NUCLEOTIDE SEQUENCE</scope>
    <source>
        <strain evidence="1">Babe10</strain>
    </source>
</reference>
<comment type="caution">
    <text evidence="1">The sequence shown here is derived from an EMBL/GenBank/DDBJ whole genome shotgun (WGS) entry which is preliminary data.</text>
</comment>
<proteinExistence type="predicted"/>
<evidence type="ECO:0000313" key="2">
    <source>
        <dbReference type="Proteomes" id="UP001143856"/>
    </source>
</evidence>
<protein>
    <submittedName>
        <fullName evidence="1">Uncharacterized protein</fullName>
    </submittedName>
</protein>
<sequence length="1041" mass="112815">MVNARGLFARWPNRLLRPLSPATELRRFTRSQRSRATTASNQQPDISPHDASEPQLPISDSGADQNPPDNPTTATESVEDHQFTYVTSGDNRGRVKKDLTPFQIFMIALNATLGVGLYWRAGRILELGGAVAVLVSFTLVTLLVWAVMQCIGEMLGRWPVPGALSLFVSNFVDYELGIAVGIMYWLTYSVSFAALIATTAGEIRFWITHEAFDVTVVYIVIPLILIVLSCFPVKVGRHYGVYYGWFEVISGFLKIIFLFAIIVSMIVFASQPGSQDAIEYNWNDTHAWDSDVSPTRGPVFLAAISTAIFAFVGVEVVAACALEAKPPISNTATNGRAGMAGVTYTVSGLLITLNVRRDACGLPRLGWLDSNKWLEHCSGPTEGLVTSSAFVIAAQIHHSRALASAFNFFLVFTALTCAQTNLFIASRALYGLATQLHRSQDKFLDILSFFGETNNKGVPVRAVVLSALAFIWVPFLQLQGYHQSAGSEQATAVASADISGFIDILTEIAICRFSEPIAFNSILAYTYVMVKDLNGGEDKDTAFYAGLLVSAYAVAEALTAIGWGALSDRYGRKPVVLFGLCGVAISSLIFGLAENYWVALVARFIGGALNGNVAVMQTMVAEMVKVPEHEPAAYASQPFVWTLGGIIGSAMGGFLAQPAIFYPSLFPADGIFGRYPYLLPNLVSVGVIVLAIIQGMIFLEETNPRSKLFHGNKSEPAGGDAAVIEDDDDSRVDERTPLTRGRRVQHPRISAVSERPVILEEGLPVAVEQSFDLRRTSFGTVHSIQFTPEAQTKAVSSQSKTEYTGPTFNFTIIMLTVALVLVSYHQMAFATLLPTHLLDHPAAPRGHLDLIGGLGYTVHDVGIYLSINGILGLLIQGLIFPIFVDRVGVWYSFIWMVVLYPSSYVVMPFIGALPTYLQSPGIYLAMILQSFFGIIVIPTALILLKNATPSSTILGRVNGLAMSGCCFARTISPPVVGIIYAAGGSAAAWFSCGGVAVLGILQLFWVPREHVHDVVVDTNVLTKTVSRSDDRNMCGENGGRE</sequence>
<accession>A0ACC1PM49</accession>
<dbReference type="Proteomes" id="UP001143856">
    <property type="component" value="Unassembled WGS sequence"/>
</dbReference>
<gene>
    <name evidence="1" type="ORF">NUW58_g1616</name>
</gene>
<evidence type="ECO:0000313" key="1">
    <source>
        <dbReference type="EMBL" id="KAJ2994221.1"/>
    </source>
</evidence>
<name>A0ACC1PM49_9PEZI</name>
<dbReference type="EMBL" id="JAPDGR010000181">
    <property type="protein sequence ID" value="KAJ2994221.1"/>
    <property type="molecule type" value="Genomic_DNA"/>
</dbReference>
<organism evidence="1 2">
    <name type="scientific">Xylaria curta</name>
    <dbReference type="NCBI Taxonomy" id="42375"/>
    <lineage>
        <taxon>Eukaryota</taxon>
        <taxon>Fungi</taxon>
        <taxon>Dikarya</taxon>
        <taxon>Ascomycota</taxon>
        <taxon>Pezizomycotina</taxon>
        <taxon>Sordariomycetes</taxon>
        <taxon>Xylariomycetidae</taxon>
        <taxon>Xylariales</taxon>
        <taxon>Xylariaceae</taxon>
        <taxon>Xylaria</taxon>
    </lineage>
</organism>
<keyword evidence="2" id="KW-1185">Reference proteome</keyword>